<accession>A0A9X3T024</accession>
<reference evidence="2 4" key="2">
    <citation type="submission" date="2023-07" db="EMBL/GenBank/DDBJ databases">
        <title>Sequencing the genomes of 1000 actinobacteria strains.</title>
        <authorList>
            <person name="Klenk H.-P."/>
        </authorList>
    </citation>
    <scope>NUCLEOTIDE SEQUENCE [LARGE SCALE GENOMIC DNA]</scope>
    <source>
        <strain evidence="2 4">DSM 44724</strain>
    </source>
</reference>
<reference evidence="1" key="1">
    <citation type="submission" date="2022-12" db="EMBL/GenBank/DDBJ databases">
        <title>Gycomyces niveus sp.nov., a novel actinomycete isolated from soil in Shouguang.</title>
        <authorList>
            <person name="Yang X."/>
        </authorList>
    </citation>
    <scope>NUCLEOTIDE SEQUENCE</scope>
    <source>
        <strain evidence="1">DSM 44724</strain>
    </source>
</reference>
<proteinExistence type="predicted"/>
<dbReference type="AlphaFoldDB" id="A0A9X3T024"/>
<evidence type="ECO:0000313" key="2">
    <source>
        <dbReference type="EMBL" id="MDR7338761.1"/>
    </source>
</evidence>
<evidence type="ECO:0000313" key="3">
    <source>
        <dbReference type="Proteomes" id="UP001145799"/>
    </source>
</evidence>
<dbReference type="EMBL" id="JAPZVQ010000022">
    <property type="protein sequence ID" value="MDA1388066.1"/>
    <property type="molecule type" value="Genomic_DNA"/>
</dbReference>
<protein>
    <submittedName>
        <fullName evidence="1">Uncharacterized protein</fullName>
    </submittedName>
</protein>
<gene>
    <name evidence="2" type="ORF">J2S69_002480</name>
    <name evidence="1" type="ORF">O2L01_23940</name>
</gene>
<keyword evidence="4" id="KW-1185">Reference proteome</keyword>
<dbReference type="Proteomes" id="UP001183604">
    <property type="component" value="Unassembled WGS sequence"/>
</dbReference>
<sequence>MIRAVADRIAARARPSYIGRHRRARPVLHRVFRVPLPVPVEEGAR</sequence>
<organism evidence="1 3">
    <name type="scientific">Glycomyces lechevalierae</name>
    <dbReference type="NCBI Taxonomy" id="256034"/>
    <lineage>
        <taxon>Bacteria</taxon>
        <taxon>Bacillati</taxon>
        <taxon>Actinomycetota</taxon>
        <taxon>Actinomycetes</taxon>
        <taxon>Glycomycetales</taxon>
        <taxon>Glycomycetaceae</taxon>
        <taxon>Glycomyces</taxon>
    </lineage>
</organism>
<dbReference type="Proteomes" id="UP001145799">
    <property type="component" value="Unassembled WGS sequence"/>
</dbReference>
<dbReference type="RefSeq" id="WP_270124553.1">
    <property type="nucleotide sequence ID" value="NZ_BAAAOM010000004.1"/>
</dbReference>
<evidence type="ECO:0000313" key="1">
    <source>
        <dbReference type="EMBL" id="MDA1388066.1"/>
    </source>
</evidence>
<name>A0A9X3T024_9ACTN</name>
<evidence type="ECO:0000313" key="4">
    <source>
        <dbReference type="Proteomes" id="UP001183604"/>
    </source>
</evidence>
<dbReference type="EMBL" id="JAVDYD010000001">
    <property type="protein sequence ID" value="MDR7338761.1"/>
    <property type="molecule type" value="Genomic_DNA"/>
</dbReference>
<comment type="caution">
    <text evidence="1">The sequence shown here is derived from an EMBL/GenBank/DDBJ whole genome shotgun (WGS) entry which is preliminary data.</text>
</comment>